<evidence type="ECO:0000313" key="2">
    <source>
        <dbReference type="Proteomes" id="UP001212841"/>
    </source>
</evidence>
<organism evidence="1 2">
    <name type="scientific">Rhizophlyctis rosea</name>
    <dbReference type="NCBI Taxonomy" id="64517"/>
    <lineage>
        <taxon>Eukaryota</taxon>
        <taxon>Fungi</taxon>
        <taxon>Fungi incertae sedis</taxon>
        <taxon>Chytridiomycota</taxon>
        <taxon>Chytridiomycota incertae sedis</taxon>
        <taxon>Chytridiomycetes</taxon>
        <taxon>Rhizophlyctidales</taxon>
        <taxon>Rhizophlyctidaceae</taxon>
        <taxon>Rhizophlyctis</taxon>
    </lineage>
</organism>
<name>A0AAD5WW15_9FUNG</name>
<dbReference type="Proteomes" id="UP001212841">
    <property type="component" value="Unassembled WGS sequence"/>
</dbReference>
<evidence type="ECO:0000313" key="1">
    <source>
        <dbReference type="EMBL" id="KAJ3028716.1"/>
    </source>
</evidence>
<feature type="non-terminal residue" evidence="1">
    <location>
        <position position="1"/>
    </location>
</feature>
<reference evidence="1" key="1">
    <citation type="submission" date="2020-05" db="EMBL/GenBank/DDBJ databases">
        <title>Phylogenomic resolution of chytrid fungi.</title>
        <authorList>
            <person name="Stajich J.E."/>
            <person name="Amses K."/>
            <person name="Simmons R."/>
            <person name="Seto K."/>
            <person name="Myers J."/>
            <person name="Bonds A."/>
            <person name="Quandt C.A."/>
            <person name="Barry K."/>
            <person name="Liu P."/>
            <person name="Grigoriev I."/>
            <person name="Longcore J.E."/>
            <person name="James T.Y."/>
        </authorList>
    </citation>
    <scope>NUCLEOTIDE SEQUENCE</scope>
    <source>
        <strain evidence="1">JEL0318</strain>
    </source>
</reference>
<dbReference type="EMBL" id="JADGJD010002771">
    <property type="protein sequence ID" value="KAJ3028716.1"/>
    <property type="molecule type" value="Genomic_DNA"/>
</dbReference>
<keyword evidence="2" id="KW-1185">Reference proteome</keyword>
<accession>A0AAD5WW15</accession>
<comment type="caution">
    <text evidence="1">The sequence shown here is derived from an EMBL/GenBank/DDBJ whole genome shotgun (WGS) entry which is preliminary data.</text>
</comment>
<proteinExistence type="predicted"/>
<protein>
    <submittedName>
        <fullName evidence="1">Uncharacterized protein</fullName>
    </submittedName>
</protein>
<dbReference type="AlphaFoldDB" id="A0AAD5WW15"/>
<gene>
    <name evidence="1" type="ORF">HK097_005908</name>
</gene>
<sequence length="112" mass="12420">MAFRDRSPSPIDLLELDLDAETTNEQMTFLTKPDDFTGVDMLGGETPPSGFMAPTLSRGMSGKTLARNPQQTDWKNNWDENTTNMFLRDLLPVSSPAETPFDTPPSLDWAPA</sequence>